<dbReference type="PANTHER" id="PTHR11103:SF18">
    <property type="entry name" value="SLR1189 PROTEIN"/>
    <property type="match status" value="1"/>
</dbReference>
<comment type="caution">
    <text evidence="6">The sequence shown here is derived from an EMBL/GenBank/DDBJ whole genome shotgun (WGS) entry which is preliminary data.</text>
</comment>
<dbReference type="InterPro" id="IPR036589">
    <property type="entry name" value="HCY_dom_sf"/>
</dbReference>
<dbReference type="PANTHER" id="PTHR11103">
    <property type="entry name" value="SLR1189 PROTEIN"/>
    <property type="match status" value="1"/>
</dbReference>
<dbReference type="RefSeq" id="WP_118153877.1">
    <property type="nucleotide sequence ID" value="NZ_QWEY01000008.1"/>
</dbReference>
<organism evidence="6 7">
    <name type="scientific">Pseudotabrizicola alkalilacus</name>
    <dbReference type="NCBI Taxonomy" id="2305252"/>
    <lineage>
        <taxon>Bacteria</taxon>
        <taxon>Pseudomonadati</taxon>
        <taxon>Pseudomonadota</taxon>
        <taxon>Alphaproteobacteria</taxon>
        <taxon>Rhodobacterales</taxon>
        <taxon>Paracoccaceae</taxon>
        <taxon>Pseudotabrizicola</taxon>
    </lineage>
</organism>
<sequence length="301" mass="31811">MTQITILDGGMGRELERVGAPFRQPEWSALALIDAPETVAQVHAAYVQAGAGVITTNSYALVPFHIGEARFQAEGERLADLAGRMARQAAAGNPDVRVAGSLPPVFGSYQPELFQADVAQEYLAVLVKGLTPHVDLWLAETQSSLEEAEAAAIATRATGKPLWISFTLRDDDGAEALPRPELRSGQTVTEAAHLAVKLGAEAMLFNCSRPEVMGAALEAARAAEPRLRLGVYANAFSDSQDDDGAANEVVSTIRADLDPPHYCGWAEGWAAKGATIIGGCCGIGTEHIHHLAGHLGHSDKS</sequence>
<dbReference type="PROSITE" id="PS50970">
    <property type="entry name" value="HCY"/>
    <property type="match status" value="1"/>
</dbReference>
<evidence type="ECO:0000313" key="7">
    <source>
        <dbReference type="Proteomes" id="UP000284547"/>
    </source>
</evidence>
<feature type="domain" description="Hcy-binding" evidence="5">
    <location>
        <begin position="1"/>
        <end position="295"/>
    </location>
</feature>
<reference evidence="6 7" key="1">
    <citation type="submission" date="2018-08" db="EMBL/GenBank/DDBJ databases">
        <title>Flavobacterium tibetense sp. nov., isolated from a wetland YonghuCo on Tibetan Plateau.</title>
        <authorList>
            <person name="Phurbu D."/>
            <person name="Lu H."/>
            <person name="Xing P."/>
        </authorList>
    </citation>
    <scope>NUCLEOTIDE SEQUENCE [LARGE SCALE GENOMIC DNA]</scope>
    <source>
        <strain evidence="6 7">DJC</strain>
    </source>
</reference>
<dbReference type="GO" id="GO:0008168">
    <property type="term" value="F:methyltransferase activity"/>
    <property type="evidence" value="ECO:0007669"/>
    <property type="project" value="UniProtKB-UniRule"/>
</dbReference>
<dbReference type="InterPro" id="IPR017226">
    <property type="entry name" value="BHMT-like"/>
</dbReference>
<feature type="binding site" evidence="3 4">
    <location>
        <position position="280"/>
    </location>
    <ligand>
        <name>Zn(2+)</name>
        <dbReference type="ChEBI" id="CHEBI:29105"/>
    </ligand>
</feature>
<comment type="cofactor">
    <cofactor evidence="3">
        <name>Zn(2+)</name>
        <dbReference type="ChEBI" id="CHEBI:29105"/>
    </cofactor>
    <text evidence="3">Binds 1 zinc ion per subunit.</text>
</comment>
<evidence type="ECO:0000313" key="6">
    <source>
        <dbReference type="EMBL" id="RGP36505.1"/>
    </source>
</evidence>
<evidence type="ECO:0000256" key="4">
    <source>
        <dbReference type="PROSITE-ProRule" id="PRU00333"/>
    </source>
</evidence>
<name>A0A411Z0A9_9RHOB</name>
<keyword evidence="3 4" id="KW-0862">Zinc</keyword>
<proteinExistence type="predicted"/>
<keyword evidence="7" id="KW-1185">Reference proteome</keyword>
<dbReference type="SUPFAM" id="SSF82282">
    <property type="entry name" value="Homocysteine S-methyltransferase"/>
    <property type="match status" value="1"/>
</dbReference>
<dbReference type="OrthoDB" id="9803687at2"/>
<accession>A0A411Z0A9</accession>
<dbReference type="Pfam" id="PF02574">
    <property type="entry name" value="S-methyl_trans"/>
    <property type="match status" value="1"/>
</dbReference>
<feature type="binding site" evidence="3 4">
    <location>
        <position position="207"/>
    </location>
    <ligand>
        <name>Zn(2+)</name>
        <dbReference type="ChEBI" id="CHEBI:29105"/>
    </ligand>
</feature>
<keyword evidence="3 4" id="KW-0479">Metal-binding</keyword>
<protein>
    <submittedName>
        <fullName evidence="6">Homocysteine S-methyltransferase family protein</fullName>
    </submittedName>
</protein>
<keyword evidence="2 4" id="KW-0808">Transferase</keyword>
<feature type="binding site" evidence="3 4">
    <location>
        <position position="281"/>
    </location>
    <ligand>
        <name>Zn(2+)</name>
        <dbReference type="ChEBI" id="CHEBI:29105"/>
    </ligand>
</feature>
<dbReference type="EMBL" id="QWEY01000008">
    <property type="protein sequence ID" value="RGP36505.1"/>
    <property type="molecule type" value="Genomic_DNA"/>
</dbReference>
<dbReference type="GO" id="GO:0008270">
    <property type="term" value="F:zinc ion binding"/>
    <property type="evidence" value="ECO:0007669"/>
    <property type="project" value="InterPro"/>
</dbReference>
<dbReference type="GO" id="GO:0009086">
    <property type="term" value="P:methionine biosynthetic process"/>
    <property type="evidence" value="ECO:0007669"/>
    <property type="project" value="InterPro"/>
</dbReference>
<evidence type="ECO:0000259" key="5">
    <source>
        <dbReference type="PROSITE" id="PS50970"/>
    </source>
</evidence>
<evidence type="ECO:0000256" key="3">
    <source>
        <dbReference type="PIRSR" id="PIRSR037505-2"/>
    </source>
</evidence>
<evidence type="ECO:0000256" key="1">
    <source>
        <dbReference type="ARBA" id="ARBA00022603"/>
    </source>
</evidence>
<dbReference type="PIRSF" id="PIRSF037505">
    <property type="entry name" value="Betaine_HMT"/>
    <property type="match status" value="1"/>
</dbReference>
<dbReference type="Gene3D" id="3.20.20.330">
    <property type="entry name" value="Homocysteine-binding-like domain"/>
    <property type="match status" value="1"/>
</dbReference>
<gene>
    <name evidence="6" type="ORF">D1012_15060</name>
</gene>
<dbReference type="GO" id="GO:0032259">
    <property type="term" value="P:methylation"/>
    <property type="evidence" value="ECO:0007669"/>
    <property type="project" value="UniProtKB-KW"/>
</dbReference>
<keyword evidence="1 4" id="KW-0489">Methyltransferase</keyword>
<evidence type="ECO:0000256" key="2">
    <source>
        <dbReference type="ARBA" id="ARBA00022679"/>
    </source>
</evidence>
<dbReference type="AlphaFoldDB" id="A0A411Z0A9"/>
<dbReference type="InterPro" id="IPR003726">
    <property type="entry name" value="HCY_dom"/>
</dbReference>
<dbReference type="Proteomes" id="UP000284547">
    <property type="component" value="Unassembled WGS sequence"/>
</dbReference>